<keyword evidence="2" id="KW-0238">DNA-binding</keyword>
<evidence type="ECO:0000256" key="3">
    <source>
        <dbReference type="ARBA" id="ARBA00023163"/>
    </source>
</evidence>
<evidence type="ECO:0000313" key="7">
    <source>
        <dbReference type="Proteomes" id="UP000184518"/>
    </source>
</evidence>
<dbReference type="InterPro" id="IPR050397">
    <property type="entry name" value="Env_Response_Regulators"/>
</dbReference>
<dbReference type="InterPro" id="IPR036388">
    <property type="entry name" value="WH-like_DNA-bd_sf"/>
</dbReference>
<dbReference type="PRINTS" id="PR00034">
    <property type="entry name" value="HTHCRP"/>
</dbReference>
<sequence length="197" mass="22645">MLINENLLLQSGAQYEEYQAKDFLYYKGTSPRFYFQIVQGTVELNQFNDSGSEFTFNILSKGHSIGESVLLGNQSYPMNAIAKTDCLVLKLAKTEFLKLLDDNREVAVTLLKYISDAMYHNYIMLSCNSFSDPMSKIKSLLDYHKQFQSGENSDFEVPFTRQQIANMTGLRVETVIRTVKKMQADRIIKLEGRQIVY</sequence>
<evidence type="ECO:0000313" key="6">
    <source>
        <dbReference type="EMBL" id="SHG24869.1"/>
    </source>
</evidence>
<dbReference type="AlphaFoldDB" id="A0A1M5I9R8"/>
<keyword evidence="3" id="KW-0804">Transcription</keyword>
<dbReference type="SMART" id="SM00100">
    <property type="entry name" value="cNMP"/>
    <property type="match status" value="1"/>
</dbReference>
<proteinExistence type="predicted"/>
<dbReference type="STRING" id="1416778.SAMN05443633_11252"/>
<dbReference type="PANTHER" id="PTHR24567">
    <property type="entry name" value="CRP FAMILY TRANSCRIPTIONAL REGULATORY PROTEIN"/>
    <property type="match status" value="1"/>
</dbReference>
<protein>
    <submittedName>
        <fullName evidence="6">cAMP-binding domain of CRP or a regulatory subunit of cAMP-dependent protein kinases</fullName>
    </submittedName>
</protein>
<dbReference type="OrthoDB" id="667966at2"/>
<keyword evidence="1" id="KW-0805">Transcription regulation</keyword>
<feature type="domain" description="HTH crp-type" evidence="5">
    <location>
        <begin position="131"/>
        <end position="197"/>
    </location>
</feature>
<accession>A0A1M5I9R8</accession>
<dbReference type="PROSITE" id="PS50042">
    <property type="entry name" value="CNMP_BINDING_3"/>
    <property type="match status" value="1"/>
</dbReference>
<dbReference type="GO" id="GO:0003677">
    <property type="term" value="F:DNA binding"/>
    <property type="evidence" value="ECO:0007669"/>
    <property type="project" value="UniProtKB-KW"/>
</dbReference>
<dbReference type="GO" id="GO:0016301">
    <property type="term" value="F:kinase activity"/>
    <property type="evidence" value="ECO:0007669"/>
    <property type="project" value="UniProtKB-KW"/>
</dbReference>
<dbReference type="SMART" id="SM00419">
    <property type="entry name" value="HTH_CRP"/>
    <property type="match status" value="1"/>
</dbReference>
<dbReference type="InterPro" id="IPR018490">
    <property type="entry name" value="cNMP-bd_dom_sf"/>
</dbReference>
<name>A0A1M5I9R8_9FLAO</name>
<keyword evidence="6" id="KW-0808">Transferase</keyword>
<dbReference type="PROSITE" id="PS51063">
    <property type="entry name" value="HTH_CRP_2"/>
    <property type="match status" value="1"/>
</dbReference>
<dbReference type="CDD" id="cd00038">
    <property type="entry name" value="CAP_ED"/>
    <property type="match status" value="1"/>
</dbReference>
<organism evidence="6 7">
    <name type="scientific">Chryseobacterium arachidis</name>
    <dbReference type="NCBI Taxonomy" id="1416778"/>
    <lineage>
        <taxon>Bacteria</taxon>
        <taxon>Pseudomonadati</taxon>
        <taxon>Bacteroidota</taxon>
        <taxon>Flavobacteriia</taxon>
        <taxon>Flavobacteriales</taxon>
        <taxon>Weeksellaceae</taxon>
        <taxon>Chryseobacterium group</taxon>
        <taxon>Chryseobacterium</taxon>
    </lineage>
</organism>
<dbReference type="Proteomes" id="UP000184518">
    <property type="component" value="Unassembled WGS sequence"/>
</dbReference>
<evidence type="ECO:0000256" key="1">
    <source>
        <dbReference type="ARBA" id="ARBA00023015"/>
    </source>
</evidence>
<gene>
    <name evidence="6" type="ORF">SAMN05443633_11252</name>
</gene>
<reference evidence="7" key="1">
    <citation type="submission" date="2016-11" db="EMBL/GenBank/DDBJ databases">
        <authorList>
            <person name="Varghese N."/>
            <person name="Submissions S."/>
        </authorList>
    </citation>
    <scope>NUCLEOTIDE SEQUENCE [LARGE SCALE GENOMIC DNA]</scope>
    <source>
        <strain evidence="7">DSM 27619</strain>
    </source>
</reference>
<keyword evidence="7" id="KW-1185">Reference proteome</keyword>
<dbReference type="GO" id="GO:0003700">
    <property type="term" value="F:DNA-binding transcription factor activity"/>
    <property type="evidence" value="ECO:0007669"/>
    <property type="project" value="TreeGrafter"/>
</dbReference>
<dbReference type="InterPro" id="IPR000595">
    <property type="entry name" value="cNMP-bd_dom"/>
</dbReference>
<evidence type="ECO:0000256" key="2">
    <source>
        <dbReference type="ARBA" id="ARBA00023125"/>
    </source>
</evidence>
<dbReference type="InterPro" id="IPR014710">
    <property type="entry name" value="RmlC-like_jellyroll"/>
</dbReference>
<dbReference type="Pfam" id="PF00027">
    <property type="entry name" value="cNMP_binding"/>
    <property type="match status" value="1"/>
</dbReference>
<dbReference type="Gene3D" id="2.60.120.10">
    <property type="entry name" value="Jelly Rolls"/>
    <property type="match status" value="1"/>
</dbReference>
<dbReference type="InterPro" id="IPR012318">
    <property type="entry name" value="HTH_CRP"/>
</dbReference>
<evidence type="ECO:0000259" key="4">
    <source>
        <dbReference type="PROSITE" id="PS50042"/>
    </source>
</evidence>
<dbReference type="Gene3D" id="1.10.10.10">
    <property type="entry name" value="Winged helix-like DNA-binding domain superfamily/Winged helix DNA-binding domain"/>
    <property type="match status" value="1"/>
</dbReference>
<dbReference type="GO" id="GO:0005829">
    <property type="term" value="C:cytosol"/>
    <property type="evidence" value="ECO:0007669"/>
    <property type="project" value="TreeGrafter"/>
</dbReference>
<dbReference type="SUPFAM" id="SSF46785">
    <property type="entry name" value="Winged helix' DNA-binding domain"/>
    <property type="match status" value="1"/>
</dbReference>
<dbReference type="EMBL" id="FQUT01000012">
    <property type="protein sequence ID" value="SHG24869.1"/>
    <property type="molecule type" value="Genomic_DNA"/>
</dbReference>
<dbReference type="Pfam" id="PF13545">
    <property type="entry name" value="HTH_Crp_2"/>
    <property type="match status" value="1"/>
</dbReference>
<evidence type="ECO:0000259" key="5">
    <source>
        <dbReference type="PROSITE" id="PS51063"/>
    </source>
</evidence>
<dbReference type="PANTHER" id="PTHR24567:SF28">
    <property type="entry name" value="LISTERIOLYSIN REGULATORY PROTEIN"/>
    <property type="match status" value="1"/>
</dbReference>
<feature type="domain" description="Cyclic nucleotide-binding" evidence="4">
    <location>
        <begin position="18"/>
        <end position="100"/>
    </location>
</feature>
<dbReference type="SUPFAM" id="SSF51206">
    <property type="entry name" value="cAMP-binding domain-like"/>
    <property type="match status" value="1"/>
</dbReference>
<dbReference type="InterPro" id="IPR036390">
    <property type="entry name" value="WH_DNA-bd_sf"/>
</dbReference>
<keyword evidence="6" id="KW-0418">Kinase</keyword>
<dbReference type="RefSeq" id="WP_072961453.1">
    <property type="nucleotide sequence ID" value="NZ_FQUT01000012.1"/>
</dbReference>